<keyword evidence="1" id="KW-1133">Transmembrane helix</keyword>
<dbReference type="RefSeq" id="WP_130022938.1">
    <property type="nucleotide sequence ID" value="NZ_SEWF01000034.1"/>
</dbReference>
<feature type="transmembrane region" description="Helical" evidence="1">
    <location>
        <begin position="354"/>
        <end position="374"/>
    </location>
</feature>
<feature type="transmembrane region" description="Helical" evidence="1">
    <location>
        <begin position="306"/>
        <end position="326"/>
    </location>
</feature>
<name>A0A4Q5LW78_9BACT</name>
<feature type="transmembrane region" description="Helical" evidence="1">
    <location>
        <begin position="230"/>
        <end position="248"/>
    </location>
</feature>
<keyword evidence="1" id="KW-0472">Membrane</keyword>
<comment type="caution">
    <text evidence="2">The sequence shown here is derived from an EMBL/GenBank/DDBJ whole genome shotgun (WGS) entry which is preliminary data.</text>
</comment>
<dbReference type="AlphaFoldDB" id="A0A4Q5LW78"/>
<proteinExistence type="predicted"/>
<dbReference type="Proteomes" id="UP000293162">
    <property type="component" value="Unassembled WGS sequence"/>
</dbReference>
<feature type="transmembrane region" description="Helical" evidence="1">
    <location>
        <begin position="27"/>
        <end position="46"/>
    </location>
</feature>
<keyword evidence="1" id="KW-0812">Transmembrane</keyword>
<dbReference type="EMBL" id="SEWF01000034">
    <property type="protein sequence ID" value="RYU93958.1"/>
    <property type="molecule type" value="Genomic_DNA"/>
</dbReference>
<accession>A0A4Q5LW78</accession>
<feature type="transmembrane region" description="Helical" evidence="1">
    <location>
        <begin position="116"/>
        <end position="134"/>
    </location>
</feature>
<feature type="transmembrane region" description="Helical" evidence="1">
    <location>
        <begin position="146"/>
        <end position="169"/>
    </location>
</feature>
<protein>
    <recommendedName>
        <fullName evidence="4">EpsG family protein</fullName>
    </recommendedName>
</protein>
<feature type="transmembrane region" description="Helical" evidence="1">
    <location>
        <begin position="332"/>
        <end position="347"/>
    </location>
</feature>
<feature type="transmembrane region" description="Helical" evidence="1">
    <location>
        <begin position="284"/>
        <end position="301"/>
    </location>
</feature>
<evidence type="ECO:0000256" key="1">
    <source>
        <dbReference type="SAM" id="Phobius"/>
    </source>
</evidence>
<evidence type="ECO:0000313" key="2">
    <source>
        <dbReference type="EMBL" id="RYU93958.1"/>
    </source>
</evidence>
<evidence type="ECO:0000313" key="3">
    <source>
        <dbReference type="Proteomes" id="UP000293162"/>
    </source>
</evidence>
<sequence length="375" mass="44104">MDTINLWSLFNPLESFLEKSILSSKYWKTRVLFFSCLFSFTWLFVFNRGYIYENFRSFYADVILHNPQPYFFWNSIIEQGEAPLTFHKYESGSHEANRIFRLTIPMVAHYLHLNSLGLYMLQVLLGGVFLYILIKILSRILDDKLLTFYLFFAFVNVYVGSCFFFNCFGHGDGYTFFFMLCALIVRVPLLMTLFCQLAFWCDERSVVMAVALWWFHHLYYQLGKKDSSKVLLLVAGNVLLYLGVRVYLSRAYHLASEDVENFSFDRYLYFIKFTSLWYGKRSSVSLEGFTLVIMMVLIILYRDRQYLRILLALGSWLPIVAISFLVGDTVRTLSFTFVFWMIALMIIKERINSVQLKVLIIVIAFVNLLIPVSFP</sequence>
<organism evidence="2 3">
    <name type="scientific">Emticicia agri</name>
    <dbReference type="NCBI Taxonomy" id="2492393"/>
    <lineage>
        <taxon>Bacteria</taxon>
        <taxon>Pseudomonadati</taxon>
        <taxon>Bacteroidota</taxon>
        <taxon>Cytophagia</taxon>
        <taxon>Cytophagales</taxon>
        <taxon>Leadbetterellaceae</taxon>
        <taxon>Emticicia</taxon>
    </lineage>
</organism>
<reference evidence="2 3" key="1">
    <citation type="submission" date="2019-02" db="EMBL/GenBank/DDBJ databases">
        <title>Bacterial novel species Emticicia sp. 17J42-9 isolated from soil.</title>
        <authorList>
            <person name="Jung H.-Y."/>
        </authorList>
    </citation>
    <scope>NUCLEOTIDE SEQUENCE [LARGE SCALE GENOMIC DNA]</scope>
    <source>
        <strain evidence="2 3">17J42-9</strain>
    </source>
</reference>
<dbReference type="OrthoDB" id="928695at2"/>
<gene>
    <name evidence="2" type="ORF">EWM59_19555</name>
</gene>
<keyword evidence="3" id="KW-1185">Reference proteome</keyword>
<feature type="transmembrane region" description="Helical" evidence="1">
    <location>
        <begin position="176"/>
        <end position="199"/>
    </location>
</feature>
<evidence type="ECO:0008006" key="4">
    <source>
        <dbReference type="Google" id="ProtNLM"/>
    </source>
</evidence>